<evidence type="ECO:0000259" key="1">
    <source>
        <dbReference type="Pfam" id="PF18931"/>
    </source>
</evidence>
<dbReference type="Pfam" id="PF18931">
    <property type="entry name" value="DUF5680"/>
    <property type="match status" value="1"/>
</dbReference>
<organism evidence="2 3">
    <name type="scientific">Candidatus Woykebacteria bacterium GWA1_44_8</name>
    <dbReference type="NCBI Taxonomy" id="1802591"/>
    <lineage>
        <taxon>Bacteria</taxon>
        <taxon>Candidatus Woykeibacteriota</taxon>
    </lineage>
</organism>
<dbReference type="EMBL" id="MHCN01000010">
    <property type="protein sequence ID" value="OGY21892.1"/>
    <property type="molecule type" value="Genomic_DNA"/>
</dbReference>
<accession>A0A1G1W2K5</accession>
<dbReference type="AlphaFoldDB" id="A0A1G1W2K5"/>
<evidence type="ECO:0000313" key="2">
    <source>
        <dbReference type="EMBL" id="OGY21892.1"/>
    </source>
</evidence>
<proteinExistence type="predicted"/>
<sequence>MNKEHLLKFIVEAHKAGYAAGEAASEIKEKDGSTTVTYKKGSWKYHDNYFGSEPFGGREVIFYGNKPVWMMVYYGSVDKSIGDFERIYTFLQKSLKLAPKDNPYRGPREFEEAEFKYQNTWQGGIESFSGEEIIYQNEKGVYEATYIGGFVDVRKE</sequence>
<reference evidence="2 3" key="1">
    <citation type="journal article" date="2016" name="Nat. Commun.">
        <title>Thousands of microbial genomes shed light on interconnected biogeochemical processes in an aquifer system.</title>
        <authorList>
            <person name="Anantharaman K."/>
            <person name="Brown C.T."/>
            <person name="Hug L.A."/>
            <person name="Sharon I."/>
            <person name="Castelle C.J."/>
            <person name="Probst A.J."/>
            <person name="Thomas B.C."/>
            <person name="Singh A."/>
            <person name="Wilkins M.J."/>
            <person name="Karaoz U."/>
            <person name="Brodie E.L."/>
            <person name="Williams K.H."/>
            <person name="Hubbard S.S."/>
            <person name="Banfield J.F."/>
        </authorList>
    </citation>
    <scope>NUCLEOTIDE SEQUENCE [LARGE SCALE GENOMIC DNA]</scope>
</reference>
<protein>
    <recommendedName>
        <fullName evidence="1">DUF5680 domain-containing protein</fullName>
    </recommendedName>
</protein>
<name>A0A1G1W2K5_9BACT</name>
<dbReference type="InterPro" id="IPR043735">
    <property type="entry name" value="DUF5680"/>
</dbReference>
<feature type="domain" description="DUF5680" evidence="1">
    <location>
        <begin position="47"/>
        <end position="151"/>
    </location>
</feature>
<dbReference type="Proteomes" id="UP000176299">
    <property type="component" value="Unassembled WGS sequence"/>
</dbReference>
<gene>
    <name evidence="2" type="ORF">A2113_01020</name>
</gene>
<evidence type="ECO:0000313" key="3">
    <source>
        <dbReference type="Proteomes" id="UP000176299"/>
    </source>
</evidence>
<comment type="caution">
    <text evidence="2">The sequence shown here is derived from an EMBL/GenBank/DDBJ whole genome shotgun (WGS) entry which is preliminary data.</text>
</comment>
<dbReference type="STRING" id="1802591.A2113_01020"/>